<dbReference type="InterPro" id="IPR007842">
    <property type="entry name" value="HEPN_dom"/>
</dbReference>
<feature type="domain" description="HEPN" evidence="1">
    <location>
        <begin position="17"/>
        <end position="131"/>
    </location>
</feature>
<evidence type="ECO:0000259" key="1">
    <source>
        <dbReference type="Pfam" id="PF05168"/>
    </source>
</evidence>
<evidence type="ECO:0000313" key="3">
    <source>
        <dbReference type="Proteomes" id="UP000177309"/>
    </source>
</evidence>
<reference evidence="2 3" key="1">
    <citation type="journal article" date="2016" name="Nat. Commun.">
        <title>Thousands of microbial genomes shed light on interconnected biogeochemical processes in an aquifer system.</title>
        <authorList>
            <person name="Anantharaman K."/>
            <person name="Brown C.T."/>
            <person name="Hug L.A."/>
            <person name="Sharon I."/>
            <person name="Castelle C.J."/>
            <person name="Probst A.J."/>
            <person name="Thomas B.C."/>
            <person name="Singh A."/>
            <person name="Wilkins M.J."/>
            <person name="Karaoz U."/>
            <person name="Brodie E.L."/>
            <person name="Williams K.H."/>
            <person name="Hubbard S.S."/>
            <person name="Banfield J.F."/>
        </authorList>
    </citation>
    <scope>NUCLEOTIDE SEQUENCE [LARGE SCALE GENOMIC DNA]</scope>
</reference>
<evidence type="ECO:0000313" key="2">
    <source>
        <dbReference type="EMBL" id="OGC32757.1"/>
    </source>
</evidence>
<sequence length="134" mass="14718">MINKSSTVNAEKSAYSSFFRKSGDFFKSAKSNLETGNWNAAGLDAVHAAISANDALLVYSHGIRSSSKSHDDAVKLTASLISKEGVKEALNHLRRIIAKKNLIEYEGKCFFRSDAESIVLHADRFLSWVKGILP</sequence>
<dbReference type="Pfam" id="PF05168">
    <property type="entry name" value="HEPN"/>
    <property type="match status" value="1"/>
</dbReference>
<name>A0A1F4TJH8_UNCSA</name>
<organism evidence="2 3">
    <name type="scientific">candidate division WOR-1 bacterium RIFOXYC2_FULL_41_25</name>
    <dbReference type="NCBI Taxonomy" id="1802586"/>
    <lineage>
        <taxon>Bacteria</taxon>
        <taxon>Bacillati</taxon>
        <taxon>Saganbacteria</taxon>
    </lineage>
</organism>
<dbReference type="EMBL" id="MEUI01000046">
    <property type="protein sequence ID" value="OGC32757.1"/>
    <property type="molecule type" value="Genomic_DNA"/>
</dbReference>
<protein>
    <recommendedName>
        <fullName evidence="1">HEPN domain-containing protein</fullName>
    </recommendedName>
</protein>
<dbReference type="Proteomes" id="UP000177309">
    <property type="component" value="Unassembled WGS sequence"/>
</dbReference>
<dbReference type="AlphaFoldDB" id="A0A1F4TJH8"/>
<accession>A0A1F4TJH8</accession>
<dbReference type="Gene3D" id="1.20.120.330">
    <property type="entry name" value="Nucleotidyltransferases domain 2"/>
    <property type="match status" value="1"/>
</dbReference>
<proteinExistence type="predicted"/>
<comment type="caution">
    <text evidence="2">The sequence shown here is derived from an EMBL/GenBank/DDBJ whole genome shotgun (WGS) entry which is preliminary data.</text>
</comment>
<gene>
    <name evidence="2" type="ORF">A2462_03890</name>
</gene>